<dbReference type="Gene3D" id="2.60.40.10">
    <property type="entry name" value="Immunoglobulins"/>
    <property type="match status" value="1"/>
</dbReference>
<comment type="caution">
    <text evidence="4">The sequence shown here is derived from an EMBL/GenBank/DDBJ whole genome shotgun (WGS) entry which is preliminary data.</text>
</comment>
<dbReference type="PRINTS" id="PR01185">
    <property type="entry name" value="INTEGRINA"/>
</dbReference>
<evidence type="ECO:0000313" key="5">
    <source>
        <dbReference type="Proteomes" id="UP000717634"/>
    </source>
</evidence>
<keyword evidence="1" id="KW-0732">Signal</keyword>
<dbReference type="SMART" id="SM00191">
    <property type="entry name" value="Int_alpha"/>
    <property type="match status" value="12"/>
</dbReference>
<feature type="non-terminal residue" evidence="4">
    <location>
        <position position="1"/>
    </location>
</feature>
<reference evidence="4 5" key="1">
    <citation type="submission" date="2020-03" db="EMBL/GenBank/DDBJ databases">
        <title>Genomic Encyclopedia of Type Strains, Phase IV (KMG-V): Genome sequencing to study the core and pangenomes of soil and plant-associated prokaryotes.</title>
        <authorList>
            <person name="Whitman W."/>
        </authorList>
    </citation>
    <scope>NUCLEOTIDE SEQUENCE [LARGE SCALE GENOMIC DNA]</scope>
    <source>
        <strain evidence="4 5">1B</strain>
    </source>
</reference>
<dbReference type="Proteomes" id="UP000717634">
    <property type="component" value="Unassembled WGS sequence"/>
</dbReference>
<evidence type="ECO:0000256" key="3">
    <source>
        <dbReference type="ARBA" id="ARBA00023180"/>
    </source>
</evidence>
<proteinExistence type="predicted"/>
<dbReference type="EMBL" id="JAAVTK010000026">
    <property type="protein sequence ID" value="NKI91952.1"/>
    <property type="molecule type" value="Genomic_DNA"/>
</dbReference>
<keyword evidence="5" id="KW-1185">Reference proteome</keyword>
<name>A0ABX1HRD2_9BACT</name>
<dbReference type="InterPro" id="IPR000413">
    <property type="entry name" value="Integrin_alpha"/>
</dbReference>
<dbReference type="PANTHER" id="PTHR23220">
    <property type="entry name" value="INTEGRIN ALPHA"/>
    <property type="match status" value="1"/>
</dbReference>
<accession>A0ABX1HRD2</accession>
<dbReference type="SUPFAM" id="SSF69318">
    <property type="entry name" value="Integrin alpha N-terminal domain"/>
    <property type="match status" value="3"/>
</dbReference>
<keyword evidence="3" id="KW-0325">Glycoprotein</keyword>
<dbReference type="Gene3D" id="2.130.10.130">
    <property type="entry name" value="Integrin alpha, N-terminal"/>
    <property type="match status" value="6"/>
</dbReference>
<dbReference type="InterPro" id="IPR013783">
    <property type="entry name" value="Ig-like_fold"/>
</dbReference>
<dbReference type="RefSeq" id="WP_210428155.1">
    <property type="nucleotide sequence ID" value="NZ_JAAVTK010000026.1"/>
</dbReference>
<evidence type="ECO:0000256" key="1">
    <source>
        <dbReference type="ARBA" id="ARBA00022729"/>
    </source>
</evidence>
<dbReference type="PROSITE" id="PS51470">
    <property type="entry name" value="FG_GAP"/>
    <property type="match status" value="12"/>
</dbReference>
<evidence type="ECO:0008006" key="6">
    <source>
        <dbReference type="Google" id="ProtNLM"/>
    </source>
</evidence>
<evidence type="ECO:0000313" key="4">
    <source>
        <dbReference type="EMBL" id="NKI91952.1"/>
    </source>
</evidence>
<organism evidence="4 5">
    <name type="scientific">Hymenobacter artigasi</name>
    <dbReference type="NCBI Taxonomy" id="2719616"/>
    <lineage>
        <taxon>Bacteria</taxon>
        <taxon>Pseudomonadati</taxon>
        <taxon>Bacteroidota</taxon>
        <taxon>Cytophagia</taxon>
        <taxon>Cytophagales</taxon>
        <taxon>Hymenobacteraceae</taxon>
        <taxon>Hymenobacter</taxon>
    </lineage>
</organism>
<sequence length="1029" mass="101668">PAATANDQFGFSVAGAGDVNGDGYADVLVGAFGTSSGKGKAYLYLGGSAGLATTPATTLTDPAATNYDYFGASVAGAGDVNGDGYADVLVGAYGTNNSQGKAYLYLGGRAGLTTTAATTLTDPAATANDQFGRSVAGAGDVNGDGYADVLVGAFGTSSGKGQAYLYLGGSAGLATTATTTLTDPAATANDQFGFSVAGAGDVNGDGYADVLVGASGTNNSQGQAYLYLGGSAGLATTPATTLTDPAATANDYFGFSVAGAGDVNGDGYADVLVGAFGTNNSQGKAYLYLGGTDVLLTTATTTRSDPAATANDQFGLSVAGAGDVNGDGYADVLVGANGTSSYQGQAYLYLGGSAGLATTPATTLTDPAATANDYFGGSVAGAGDVNGDGYADVLVGAFGTNNNQGQAYLYLGGRAGLATTPTTLTDPAATTYDQFGASVVGAGDVNGDGYADVLVGAFGTSSGQGQAYLYLGGSAGLTTTPATTLTDPAATAYDLFGLSVAGAGDVNGDGYADVLVGARETNNSQGQAYLYLGGRAGLATTPATTLTAPAATVFNRLFGSSVAGAGDVNGDGYADVLVGAYGTNNGRGKAYLYLGGSAGLTTTPAATLTDPADTASDIFGSSVAGAGDVNGDGYADVLVGAAGTSSFKGKAYLYLGGSAGLATTPATLTAPAATVDDYFGYSVAGAGDVNGDGYADVLVGAFRTNNSQGQAYLALGNLGAARPGRLRLYNTDLATPLSIANRPLTQFGIGLVARSAFGRVQARLVWETAANGTSFSHHSPITNSTAYTGRGAFTTIPVAGTELMALVSKAGYATRVRARLEYAASGVGGVPRYGPWTYVTAQQLGQSANSATPLPVELTTFTATAEGTAAVRLAWATASEKNSAYFGVERSADGHVFAVLGTVTAAGSSNSTRSYGFVDAKLPGAARLYYRLRQVDVDGTVTYSPVRAVTPAPTGAGLALFPNPAHPGLTILTGAVPGTVVTVFDALGRHVATAPADAAGTAALALPDGLPAGIYLVRAGRKTLRLTVE</sequence>
<dbReference type="InterPro" id="IPR013519">
    <property type="entry name" value="Int_alpha_beta-p"/>
</dbReference>
<gene>
    <name evidence="4" type="ORF">HBN54_004575</name>
</gene>
<dbReference type="InterPro" id="IPR013517">
    <property type="entry name" value="FG-GAP"/>
</dbReference>
<dbReference type="InterPro" id="IPR028994">
    <property type="entry name" value="Integrin_alpha_N"/>
</dbReference>
<evidence type="ECO:0000256" key="2">
    <source>
        <dbReference type="ARBA" id="ARBA00022737"/>
    </source>
</evidence>
<dbReference type="Pfam" id="PF01839">
    <property type="entry name" value="FG-GAP"/>
    <property type="match status" value="6"/>
</dbReference>
<protein>
    <recommendedName>
        <fullName evidence="6">T9SS type A sorting domain-containing protein</fullName>
    </recommendedName>
</protein>
<dbReference type="Pfam" id="PF13517">
    <property type="entry name" value="FG-GAP_3"/>
    <property type="match status" value="3"/>
</dbReference>
<keyword evidence="2" id="KW-0677">Repeat</keyword>
<dbReference type="PANTHER" id="PTHR23220:SF3">
    <property type="entry name" value="INTEGRIN ALPHA-5"/>
    <property type="match status" value="1"/>
</dbReference>